<feature type="chain" id="PRO_5043742374" description="Leucine-rich repeat-containing N-terminal plant-type domain-containing protein" evidence="4">
    <location>
        <begin position="23"/>
        <end position="177"/>
    </location>
</feature>
<keyword evidence="2" id="KW-0677">Repeat</keyword>
<dbReference type="Gene3D" id="3.80.10.10">
    <property type="entry name" value="Ribonuclease Inhibitor"/>
    <property type="match status" value="1"/>
</dbReference>
<feature type="domain" description="Leucine-rich repeat-containing N-terminal plant-type" evidence="5">
    <location>
        <begin position="24"/>
        <end position="71"/>
    </location>
</feature>
<comment type="caution">
    <text evidence="6">The sequence shown here is derived from an EMBL/GenBank/DDBJ whole genome shotgun (WGS) entry which is preliminary data.</text>
</comment>
<name>A0AAV6Y075_9LAMI</name>
<evidence type="ECO:0000256" key="1">
    <source>
        <dbReference type="ARBA" id="ARBA00022614"/>
    </source>
</evidence>
<keyword evidence="1" id="KW-0433">Leucine-rich repeat</keyword>
<dbReference type="Pfam" id="PF08263">
    <property type="entry name" value="LRRNT_2"/>
    <property type="match status" value="1"/>
</dbReference>
<keyword evidence="3" id="KW-0472">Membrane</keyword>
<organism evidence="6 7">
    <name type="scientific">Buddleja alternifolia</name>
    <dbReference type="NCBI Taxonomy" id="168488"/>
    <lineage>
        <taxon>Eukaryota</taxon>
        <taxon>Viridiplantae</taxon>
        <taxon>Streptophyta</taxon>
        <taxon>Embryophyta</taxon>
        <taxon>Tracheophyta</taxon>
        <taxon>Spermatophyta</taxon>
        <taxon>Magnoliopsida</taxon>
        <taxon>eudicotyledons</taxon>
        <taxon>Gunneridae</taxon>
        <taxon>Pentapetalae</taxon>
        <taxon>asterids</taxon>
        <taxon>lamiids</taxon>
        <taxon>Lamiales</taxon>
        <taxon>Scrophulariaceae</taxon>
        <taxon>Buddlejeae</taxon>
        <taxon>Buddleja</taxon>
    </lineage>
</organism>
<keyword evidence="4" id="KW-0732">Signal</keyword>
<feature type="signal peptide" evidence="4">
    <location>
        <begin position="1"/>
        <end position="22"/>
    </location>
</feature>
<dbReference type="AlphaFoldDB" id="A0AAV6Y075"/>
<keyword evidence="3" id="KW-0812">Transmembrane</keyword>
<keyword evidence="3" id="KW-1133">Transmembrane helix</keyword>
<evidence type="ECO:0000256" key="4">
    <source>
        <dbReference type="SAM" id="SignalP"/>
    </source>
</evidence>
<dbReference type="InterPro" id="IPR046959">
    <property type="entry name" value="PRK1-6/SRF4-like"/>
</dbReference>
<evidence type="ECO:0000256" key="2">
    <source>
        <dbReference type="ARBA" id="ARBA00022737"/>
    </source>
</evidence>
<evidence type="ECO:0000313" key="7">
    <source>
        <dbReference type="Proteomes" id="UP000826271"/>
    </source>
</evidence>
<dbReference type="InterPro" id="IPR032675">
    <property type="entry name" value="LRR_dom_sf"/>
</dbReference>
<dbReference type="InterPro" id="IPR013210">
    <property type="entry name" value="LRR_N_plant-typ"/>
</dbReference>
<evidence type="ECO:0000259" key="5">
    <source>
        <dbReference type="Pfam" id="PF08263"/>
    </source>
</evidence>
<protein>
    <recommendedName>
        <fullName evidence="5">Leucine-rich repeat-containing N-terminal plant-type domain-containing protein</fullName>
    </recommendedName>
</protein>
<evidence type="ECO:0000313" key="6">
    <source>
        <dbReference type="EMBL" id="KAG8387883.1"/>
    </source>
</evidence>
<dbReference type="EMBL" id="WHWC01000002">
    <property type="protein sequence ID" value="KAG8387883.1"/>
    <property type="molecule type" value="Genomic_DNA"/>
</dbReference>
<sequence length="177" mass="19938">MDFLPSLAWLLLLLFMIKVMFPMQSDVDCVRSMKESLQDPLDKLTTWQFNDIRAETQYDNYICSFNGVECWNSSEGRIPQQLVTLVRMTTFTVANNLLSGPVPAFAFSMFPRDIYANNGGLCGYPLDPCESGGRDPFVSGLIAGWAVFCALFFVVGWFCNQIHSDDHSKTSIASFEQ</sequence>
<reference evidence="6" key="1">
    <citation type="submission" date="2019-10" db="EMBL/GenBank/DDBJ databases">
        <authorList>
            <person name="Zhang R."/>
            <person name="Pan Y."/>
            <person name="Wang J."/>
            <person name="Ma R."/>
            <person name="Yu S."/>
        </authorList>
    </citation>
    <scope>NUCLEOTIDE SEQUENCE</scope>
    <source>
        <strain evidence="6">LA-IB0</strain>
        <tissue evidence="6">Leaf</tissue>
    </source>
</reference>
<accession>A0AAV6Y075</accession>
<feature type="transmembrane region" description="Helical" evidence="3">
    <location>
        <begin position="137"/>
        <end position="159"/>
    </location>
</feature>
<keyword evidence="7" id="KW-1185">Reference proteome</keyword>
<dbReference type="Proteomes" id="UP000826271">
    <property type="component" value="Unassembled WGS sequence"/>
</dbReference>
<dbReference type="PANTHER" id="PTHR48007:SF4">
    <property type="entry name" value="LEUCINE-RICH REPEAT RECEPTOR-LIKE PROTEIN KINASE PXC1"/>
    <property type="match status" value="1"/>
</dbReference>
<dbReference type="PANTHER" id="PTHR48007">
    <property type="entry name" value="LEUCINE-RICH REPEAT RECEPTOR-LIKE PROTEIN KINASE PXC1"/>
    <property type="match status" value="1"/>
</dbReference>
<gene>
    <name evidence="6" type="ORF">BUALT_Bualt02G0067800</name>
</gene>
<evidence type="ECO:0000256" key="3">
    <source>
        <dbReference type="SAM" id="Phobius"/>
    </source>
</evidence>
<proteinExistence type="predicted"/>